<name>A0A8C4Z9U6_GADMO</name>
<accession>A0A8C4Z9U6</accession>
<protein>
    <recommendedName>
        <fullName evidence="2">Fibronectin type-III domain-containing protein</fullName>
    </recommendedName>
</protein>
<dbReference type="PROSITE" id="PS50853">
    <property type="entry name" value="FN3"/>
    <property type="match status" value="1"/>
</dbReference>
<evidence type="ECO:0000313" key="3">
    <source>
        <dbReference type="Ensembl" id="ENSGMOP00000010321.2"/>
    </source>
</evidence>
<reference evidence="3" key="2">
    <citation type="submission" date="2025-09" db="UniProtKB">
        <authorList>
            <consortium name="Ensembl"/>
        </authorList>
    </citation>
    <scope>IDENTIFICATION</scope>
</reference>
<reference evidence="3" key="1">
    <citation type="submission" date="2025-08" db="UniProtKB">
        <authorList>
            <consortium name="Ensembl"/>
        </authorList>
    </citation>
    <scope>IDENTIFICATION</scope>
</reference>
<dbReference type="GeneTree" id="ENSGT00940000153469"/>
<sequence length="443" mass="47715">MMEGDAMRQEAKESIEAAQNYRRELQLRLTGLKQACTQVRGSSSQARDALRRHFSELQAAAARLLAARLAQLVAQVDALEEQSLRPLTACQTLILQGVGQADQLLREGEAALRCDVEEDGLGSFNQKALNIHLDSLLEVPALVDVACVSAQLDDSVLEVLKEMVVRHGSVSSHPPVQIMELQERPGAMLVRWAKVDEDFSAVDYRLQYRRAAGGGAYEDAYVGGDCEVVVVHLDPQTEHLFRVSARGDGGSSWSPWSVPVAGSTSLAPHEWSPGTDGFILSSRRNIAMRCDSAPSGSPVLYSNGATYCPGQTLTFKVSAVGQADNRDGLGVCVERESGQETLQRDQAVCISTKGAVFVNGKEMTNRLPALALGSAVTFDMEVVALFSVGSSNNPSEGGANVKLRVTIGCGSREVVFDWLLETAVDGLLFGCCFAHTGWKVLVF</sequence>
<dbReference type="Gene3D" id="2.60.40.10">
    <property type="entry name" value="Immunoglobulins"/>
    <property type="match status" value="1"/>
</dbReference>
<dbReference type="Proteomes" id="UP000694546">
    <property type="component" value="Chromosome 2"/>
</dbReference>
<dbReference type="OMA" id="HEWTPGF"/>
<dbReference type="InterPro" id="IPR013783">
    <property type="entry name" value="Ig-like_fold"/>
</dbReference>
<dbReference type="CDD" id="cd00063">
    <property type="entry name" value="FN3"/>
    <property type="match status" value="1"/>
</dbReference>
<feature type="coiled-coil region" evidence="1">
    <location>
        <begin position="8"/>
        <end position="35"/>
    </location>
</feature>
<proteinExistence type="predicted"/>
<gene>
    <name evidence="3" type="primary">crlf3</name>
</gene>
<dbReference type="SUPFAM" id="SSF49265">
    <property type="entry name" value="Fibronectin type III"/>
    <property type="match status" value="1"/>
</dbReference>
<dbReference type="InterPro" id="IPR036116">
    <property type="entry name" value="FN3_sf"/>
</dbReference>
<keyword evidence="4" id="KW-1185">Reference proteome</keyword>
<dbReference type="Ensembl" id="ENSGMOT00000010603.2">
    <property type="protein sequence ID" value="ENSGMOP00000010321.2"/>
    <property type="gene ID" value="ENSGMOG00000009657.2"/>
</dbReference>
<feature type="domain" description="Fibronectin type-III" evidence="2">
    <location>
        <begin position="174"/>
        <end position="267"/>
    </location>
</feature>
<keyword evidence="1" id="KW-0175">Coiled coil</keyword>
<evidence type="ECO:0000313" key="4">
    <source>
        <dbReference type="Proteomes" id="UP000694546"/>
    </source>
</evidence>
<evidence type="ECO:0000259" key="2">
    <source>
        <dbReference type="PROSITE" id="PS50853"/>
    </source>
</evidence>
<dbReference type="AlphaFoldDB" id="A0A8C4Z9U6"/>
<evidence type="ECO:0000256" key="1">
    <source>
        <dbReference type="SAM" id="Coils"/>
    </source>
</evidence>
<dbReference type="InterPro" id="IPR003961">
    <property type="entry name" value="FN3_dom"/>
</dbReference>
<organism evidence="3 4">
    <name type="scientific">Gadus morhua</name>
    <name type="common">Atlantic cod</name>
    <dbReference type="NCBI Taxonomy" id="8049"/>
    <lineage>
        <taxon>Eukaryota</taxon>
        <taxon>Metazoa</taxon>
        <taxon>Chordata</taxon>
        <taxon>Craniata</taxon>
        <taxon>Vertebrata</taxon>
        <taxon>Euteleostomi</taxon>
        <taxon>Actinopterygii</taxon>
        <taxon>Neopterygii</taxon>
        <taxon>Teleostei</taxon>
        <taxon>Neoteleostei</taxon>
        <taxon>Acanthomorphata</taxon>
        <taxon>Zeiogadaria</taxon>
        <taxon>Gadariae</taxon>
        <taxon>Gadiformes</taxon>
        <taxon>Gadoidei</taxon>
        <taxon>Gadidae</taxon>
        <taxon>Gadus</taxon>
    </lineage>
</organism>